<comment type="caution">
    <text evidence="6">The sequence shown here is derived from an EMBL/GenBank/DDBJ whole genome shotgun (WGS) entry which is preliminary data.</text>
</comment>
<gene>
    <name evidence="6" type="ORF">VNI00_018065</name>
</gene>
<evidence type="ECO:0000313" key="6">
    <source>
        <dbReference type="EMBL" id="KAK7019410.1"/>
    </source>
</evidence>
<dbReference type="SUPFAM" id="SSF144232">
    <property type="entry name" value="HIT/MYND zinc finger-like"/>
    <property type="match status" value="1"/>
</dbReference>
<dbReference type="Pfam" id="PF01753">
    <property type="entry name" value="zf-MYND"/>
    <property type="match status" value="1"/>
</dbReference>
<proteinExistence type="predicted"/>
<name>A0AAW0B2U3_9AGAR</name>
<keyword evidence="2 4" id="KW-0863">Zinc-finger</keyword>
<sequence>MVCAGMSYLTAVARAMLHSSMKAKVCGGSLFAEEVDPILAKHQYSDFAAKFMLSFARLQNERYRDASKDLLVVIIGIDRLYTILQDNFVTLDLGRWCTAWAVRFSKTVCRVVSRGGTKQIAMDSEIVGEILLYCFRLLAQVFSRNGSAGWAKESVQHGLLRTLDGIQPFMELEDVRATYSPVDCRSSDIIDACSGMLDALLPHLVSESLLRLVVKALRERSLVDDSMMTCWDRWSALVAVFEDVHFGYKCSSSNWSATRRCDYSECSILLVKGVPGTGEKKAERRAVCSGCMNRWYCSVDCQRVDWKNGHKLVCEEAQSNIKRLVCSPVCLDMGFICYLVRDIVRRRAVELRSMRALVRAGQHVVLDLSNGMGCFRIQAKNDLPEHVYSWPAGRGGEGMQDSGSVENGSILVLCGKQSLVMEVCTLD</sequence>
<dbReference type="InterPro" id="IPR002893">
    <property type="entry name" value="Znf_MYND"/>
</dbReference>
<evidence type="ECO:0000256" key="2">
    <source>
        <dbReference type="ARBA" id="ARBA00022771"/>
    </source>
</evidence>
<evidence type="ECO:0000259" key="5">
    <source>
        <dbReference type="PROSITE" id="PS50865"/>
    </source>
</evidence>
<organism evidence="6 7">
    <name type="scientific">Paramarasmius palmivorus</name>
    <dbReference type="NCBI Taxonomy" id="297713"/>
    <lineage>
        <taxon>Eukaryota</taxon>
        <taxon>Fungi</taxon>
        <taxon>Dikarya</taxon>
        <taxon>Basidiomycota</taxon>
        <taxon>Agaricomycotina</taxon>
        <taxon>Agaricomycetes</taxon>
        <taxon>Agaricomycetidae</taxon>
        <taxon>Agaricales</taxon>
        <taxon>Marasmiineae</taxon>
        <taxon>Marasmiaceae</taxon>
        <taxon>Paramarasmius</taxon>
    </lineage>
</organism>
<evidence type="ECO:0000256" key="3">
    <source>
        <dbReference type="ARBA" id="ARBA00022833"/>
    </source>
</evidence>
<dbReference type="Proteomes" id="UP001383192">
    <property type="component" value="Unassembled WGS sequence"/>
</dbReference>
<evidence type="ECO:0000256" key="1">
    <source>
        <dbReference type="ARBA" id="ARBA00022723"/>
    </source>
</evidence>
<feature type="domain" description="MYND-type" evidence="5">
    <location>
        <begin position="258"/>
        <end position="314"/>
    </location>
</feature>
<dbReference type="Gene3D" id="6.10.140.2220">
    <property type="match status" value="1"/>
</dbReference>
<dbReference type="AlphaFoldDB" id="A0AAW0B2U3"/>
<dbReference type="EMBL" id="JAYKXP010000208">
    <property type="protein sequence ID" value="KAK7019410.1"/>
    <property type="molecule type" value="Genomic_DNA"/>
</dbReference>
<keyword evidence="3" id="KW-0862">Zinc</keyword>
<keyword evidence="1" id="KW-0479">Metal-binding</keyword>
<protein>
    <recommendedName>
        <fullName evidence="5">MYND-type domain-containing protein</fullName>
    </recommendedName>
</protein>
<evidence type="ECO:0000313" key="7">
    <source>
        <dbReference type="Proteomes" id="UP001383192"/>
    </source>
</evidence>
<accession>A0AAW0B2U3</accession>
<dbReference type="GO" id="GO:0008270">
    <property type="term" value="F:zinc ion binding"/>
    <property type="evidence" value="ECO:0007669"/>
    <property type="project" value="UniProtKB-KW"/>
</dbReference>
<evidence type="ECO:0000256" key="4">
    <source>
        <dbReference type="PROSITE-ProRule" id="PRU00134"/>
    </source>
</evidence>
<dbReference type="PROSITE" id="PS50865">
    <property type="entry name" value="ZF_MYND_2"/>
    <property type="match status" value="1"/>
</dbReference>
<reference evidence="6 7" key="1">
    <citation type="submission" date="2024-01" db="EMBL/GenBank/DDBJ databases">
        <title>A draft genome for a cacao thread blight-causing isolate of Paramarasmius palmivorus.</title>
        <authorList>
            <person name="Baruah I.K."/>
            <person name="Bukari Y."/>
            <person name="Amoako-Attah I."/>
            <person name="Meinhardt L.W."/>
            <person name="Bailey B.A."/>
            <person name="Cohen S.P."/>
        </authorList>
    </citation>
    <scope>NUCLEOTIDE SEQUENCE [LARGE SCALE GENOMIC DNA]</scope>
    <source>
        <strain evidence="6 7">GH-12</strain>
    </source>
</reference>
<keyword evidence="7" id="KW-1185">Reference proteome</keyword>